<organism evidence="2 3">
    <name type="scientific">Durusdinium trenchii</name>
    <dbReference type="NCBI Taxonomy" id="1381693"/>
    <lineage>
        <taxon>Eukaryota</taxon>
        <taxon>Sar</taxon>
        <taxon>Alveolata</taxon>
        <taxon>Dinophyceae</taxon>
        <taxon>Suessiales</taxon>
        <taxon>Symbiodiniaceae</taxon>
        <taxon>Durusdinium</taxon>
    </lineage>
</organism>
<sequence length="120" mass="13656">MEMGTQGFPTEYQANAYGELPGDSVQPELEGFRVRYPMDEAAWAYLLKSGPDVQREVLKDFKPKEEGQADYSALVISFCKRRRQQLQQGIMPPPAPSPEVVQDVSDVGDGRMREVFWVMR</sequence>
<dbReference type="EMBL" id="CAXAMM010002503">
    <property type="protein sequence ID" value="CAK8996374.1"/>
    <property type="molecule type" value="Genomic_DNA"/>
</dbReference>
<evidence type="ECO:0000313" key="3">
    <source>
        <dbReference type="Proteomes" id="UP001642464"/>
    </source>
</evidence>
<keyword evidence="3" id="KW-1185">Reference proteome</keyword>
<evidence type="ECO:0000256" key="1">
    <source>
        <dbReference type="SAM" id="MobiDB-lite"/>
    </source>
</evidence>
<proteinExistence type="predicted"/>
<name>A0ABP0I1C8_9DINO</name>
<accession>A0ABP0I1C8</accession>
<protein>
    <submittedName>
        <fullName evidence="2">Uncharacterized protein</fullName>
    </submittedName>
</protein>
<reference evidence="2 3" key="1">
    <citation type="submission" date="2024-02" db="EMBL/GenBank/DDBJ databases">
        <authorList>
            <person name="Chen Y."/>
            <person name="Shah S."/>
            <person name="Dougan E. K."/>
            <person name="Thang M."/>
            <person name="Chan C."/>
        </authorList>
    </citation>
    <scope>NUCLEOTIDE SEQUENCE [LARGE SCALE GENOMIC DNA]</scope>
</reference>
<gene>
    <name evidence="2" type="ORF">SCF082_LOCUS4758</name>
</gene>
<dbReference type="Proteomes" id="UP001642464">
    <property type="component" value="Unassembled WGS sequence"/>
</dbReference>
<evidence type="ECO:0000313" key="2">
    <source>
        <dbReference type="EMBL" id="CAK8996374.1"/>
    </source>
</evidence>
<comment type="caution">
    <text evidence="2">The sequence shown here is derived from an EMBL/GenBank/DDBJ whole genome shotgun (WGS) entry which is preliminary data.</text>
</comment>
<feature type="region of interest" description="Disordered" evidence="1">
    <location>
        <begin position="1"/>
        <end position="21"/>
    </location>
</feature>